<name>A0A953L701_9BACT</name>
<dbReference type="InterPro" id="IPR000399">
    <property type="entry name" value="TPP-bd_CS"/>
</dbReference>
<evidence type="ECO:0000259" key="5">
    <source>
        <dbReference type="Pfam" id="PF02775"/>
    </source>
</evidence>
<evidence type="ECO:0000256" key="2">
    <source>
        <dbReference type="ARBA" id="ARBA00023052"/>
    </source>
</evidence>
<proteinExistence type="inferred from homology"/>
<dbReference type="InterPro" id="IPR047210">
    <property type="entry name" value="TPP_PYR_POXB-like"/>
</dbReference>
<dbReference type="AlphaFoldDB" id="A0A953L701"/>
<dbReference type="Gene3D" id="3.40.50.970">
    <property type="match status" value="2"/>
</dbReference>
<dbReference type="InterPro" id="IPR029035">
    <property type="entry name" value="DHS-like_NAD/FAD-binding_dom"/>
</dbReference>
<dbReference type="Gene3D" id="3.40.50.1220">
    <property type="entry name" value="TPP-binding domain"/>
    <property type="match status" value="1"/>
</dbReference>
<dbReference type="Pfam" id="PF02776">
    <property type="entry name" value="TPP_enzyme_N"/>
    <property type="match status" value="1"/>
</dbReference>
<dbReference type="InterPro" id="IPR012000">
    <property type="entry name" value="Thiamin_PyroP_enz_cen_dom"/>
</dbReference>
<dbReference type="PANTHER" id="PTHR42981">
    <property type="entry name" value="PYRUVATE DEHYDROGENASE [UBIQUINONE]"/>
    <property type="match status" value="1"/>
</dbReference>
<comment type="similarity">
    <text evidence="1 3">Belongs to the TPP enzyme family.</text>
</comment>
<evidence type="ECO:0000256" key="1">
    <source>
        <dbReference type="ARBA" id="ARBA00007812"/>
    </source>
</evidence>
<comment type="caution">
    <text evidence="7">The sequence shown here is derived from an EMBL/GenBank/DDBJ whole genome shotgun (WGS) entry which is preliminary data.</text>
</comment>
<dbReference type="Pfam" id="PF02775">
    <property type="entry name" value="TPP_enzyme_C"/>
    <property type="match status" value="1"/>
</dbReference>
<reference evidence="7" key="1">
    <citation type="submission" date="2021-06" db="EMBL/GenBank/DDBJ databases">
        <title>44 bacteria genomes isolated from Dapeng, Shenzhen.</title>
        <authorList>
            <person name="Zheng W."/>
            <person name="Yu S."/>
            <person name="Huang Y."/>
        </authorList>
    </citation>
    <scope>NUCLEOTIDE SEQUENCE</scope>
    <source>
        <strain evidence="7">DP5N28-2</strain>
    </source>
</reference>
<sequence>MKEPYTLSNTTADIVVDKLIAWDVDTIFSLVGDAVNPIFEALRRRKADIRLIGVRHEEAAAFMASGYAKITGKLGVCLAISGPGTTHLLNGLYDAAMEGAPVLAITGVITQDFSGGTYSQEIDAISLLDDVADFNERVTGPVHAQSMVDIACRTSLTNGTVSHLSIPTEIQQMALKDDVRLKKQGHLTGSSFHTPGVETPPNEALEQAAKMLNKSSKVMILAGRGALAARDEVLELARLLGAPVAKALLAKALLPDDSPYTTGGIGTLGTLPSKKMMEACDLLLILGSTMPYLEYYPTNAKAIQIDLDPSRIGLRYPVQIGLTGDVKATLSALIPKLNKKTNRHFIEKAQEEMGEWRAMLRRMESIPSKLITPPYLVAKVAQLLEDDAHIAIDTGAHTVFTARHLPIKDQQEITVCGNLASAGPALSYGIAAQLANPERQCVVMAGDGGFSMLMVELATAVHYDLPLKIIIFKNNSFAIEGYEQEEAGAEKYGVELHPINFKKFAEACGAEGYSCSDPAKLQGVLNQAFQSEKTSLIEVEIDADYPPEPPEVMNH</sequence>
<evidence type="ECO:0000256" key="3">
    <source>
        <dbReference type="RuleBase" id="RU362132"/>
    </source>
</evidence>
<dbReference type="PROSITE" id="PS00187">
    <property type="entry name" value="TPP_ENZYMES"/>
    <property type="match status" value="1"/>
</dbReference>
<evidence type="ECO:0000313" key="7">
    <source>
        <dbReference type="EMBL" id="MBY5958212.1"/>
    </source>
</evidence>
<keyword evidence="8" id="KW-1185">Reference proteome</keyword>
<feature type="domain" description="Thiamine pyrophosphate enzyme TPP-binding" evidence="5">
    <location>
        <begin position="393"/>
        <end position="539"/>
    </location>
</feature>
<dbReference type="CDD" id="cd07039">
    <property type="entry name" value="TPP_PYR_POX"/>
    <property type="match status" value="1"/>
</dbReference>
<dbReference type="InterPro" id="IPR029061">
    <property type="entry name" value="THDP-binding"/>
</dbReference>
<evidence type="ECO:0000313" key="8">
    <source>
        <dbReference type="Proteomes" id="UP000753961"/>
    </source>
</evidence>
<dbReference type="GO" id="GO:0003824">
    <property type="term" value="F:catalytic activity"/>
    <property type="evidence" value="ECO:0007669"/>
    <property type="project" value="InterPro"/>
</dbReference>
<dbReference type="PANTHER" id="PTHR42981:SF2">
    <property type="entry name" value="PYRUVATE DEHYDROGENASE [UBIQUINONE]"/>
    <property type="match status" value="1"/>
</dbReference>
<dbReference type="GO" id="GO:0000287">
    <property type="term" value="F:magnesium ion binding"/>
    <property type="evidence" value="ECO:0007669"/>
    <property type="project" value="InterPro"/>
</dbReference>
<evidence type="ECO:0000259" key="4">
    <source>
        <dbReference type="Pfam" id="PF00205"/>
    </source>
</evidence>
<dbReference type="InterPro" id="IPR047211">
    <property type="entry name" value="POXB-like"/>
</dbReference>
<gene>
    <name evidence="7" type="ORF">KUV50_08730</name>
</gene>
<organism evidence="7 8">
    <name type="scientific">Membranihabitans marinus</name>
    <dbReference type="NCBI Taxonomy" id="1227546"/>
    <lineage>
        <taxon>Bacteria</taxon>
        <taxon>Pseudomonadati</taxon>
        <taxon>Bacteroidota</taxon>
        <taxon>Saprospiria</taxon>
        <taxon>Saprospirales</taxon>
        <taxon>Saprospiraceae</taxon>
        <taxon>Membranihabitans</taxon>
    </lineage>
</organism>
<feature type="domain" description="Thiamine pyrophosphate enzyme central" evidence="4">
    <location>
        <begin position="205"/>
        <end position="333"/>
    </location>
</feature>
<protein>
    <recommendedName>
        <fullName evidence="9">Pyruvate oxidase</fullName>
    </recommendedName>
</protein>
<evidence type="ECO:0000259" key="6">
    <source>
        <dbReference type="Pfam" id="PF02776"/>
    </source>
</evidence>
<evidence type="ECO:0008006" key="9">
    <source>
        <dbReference type="Google" id="ProtNLM"/>
    </source>
</evidence>
<dbReference type="InterPro" id="IPR012001">
    <property type="entry name" value="Thiamin_PyroP_enz_TPP-bd_dom"/>
</dbReference>
<dbReference type="Pfam" id="PF00205">
    <property type="entry name" value="TPP_enzyme_M"/>
    <property type="match status" value="1"/>
</dbReference>
<feature type="domain" description="Thiamine pyrophosphate enzyme N-terminal TPP-binding" evidence="6">
    <location>
        <begin position="10"/>
        <end position="126"/>
    </location>
</feature>
<dbReference type="SUPFAM" id="SSF52518">
    <property type="entry name" value="Thiamin diphosphate-binding fold (THDP-binding)"/>
    <property type="match status" value="2"/>
</dbReference>
<dbReference type="SUPFAM" id="SSF52467">
    <property type="entry name" value="DHS-like NAD/FAD-binding domain"/>
    <property type="match status" value="1"/>
</dbReference>
<dbReference type="InterPro" id="IPR011766">
    <property type="entry name" value="TPP_enzyme_TPP-bd"/>
</dbReference>
<keyword evidence="2 3" id="KW-0786">Thiamine pyrophosphate</keyword>
<dbReference type="Proteomes" id="UP000753961">
    <property type="component" value="Unassembled WGS sequence"/>
</dbReference>
<dbReference type="GO" id="GO:0019752">
    <property type="term" value="P:carboxylic acid metabolic process"/>
    <property type="evidence" value="ECO:0007669"/>
    <property type="project" value="UniProtKB-ARBA"/>
</dbReference>
<dbReference type="RefSeq" id="WP_222579741.1">
    <property type="nucleotide sequence ID" value="NZ_JAHVHU010000007.1"/>
</dbReference>
<dbReference type="GO" id="GO:0030976">
    <property type="term" value="F:thiamine pyrophosphate binding"/>
    <property type="evidence" value="ECO:0007669"/>
    <property type="project" value="InterPro"/>
</dbReference>
<dbReference type="EMBL" id="JAHVHU010000007">
    <property type="protein sequence ID" value="MBY5958212.1"/>
    <property type="molecule type" value="Genomic_DNA"/>
</dbReference>
<accession>A0A953L701</accession>